<dbReference type="InterPro" id="IPR052587">
    <property type="entry name" value="TELO2-interacting_protein_1"/>
</dbReference>
<name>A0A9P8C0C4_9HELO</name>
<dbReference type="Pfam" id="PF21547">
    <property type="entry name" value="TTI1"/>
    <property type="match status" value="1"/>
</dbReference>
<gene>
    <name evidence="4" type="ORF">BJ875DRAFT_411248</name>
</gene>
<dbReference type="InterPro" id="IPR049362">
    <property type="entry name" value="TTI1_rpt"/>
</dbReference>
<dbReference type="Gene3D" id="1.25.10.10">
    <property type="entry name" value="Leucine-rich Repeat Variant"/>
    <property type="match status" value="1"/>
</dbReference>
<evidence type="ECO:0000259" key="3">
    <source>
        <dbReference type="Pfam" id="PF24181"/>
    </source>
</evidence>
<feature type="region of interest" description="Disordered" evidence="1">
    <location>
        <begin position="790"/>
        <end position="827"/>
    </location>
</feature>
<evidence type="ECO:0000256" key="1">
    <source>
        <dbReference type="SAM" id="MobiDB-lite"/>
    </source>
</evidence>
<sequence>MDTAARSARNELFQILKPPCVELTQLALRDDGSASSTKSLIKSTAQLLLLLEKHCRTEDGAFDEKLAEYVFFPLSQILKKKKKYTDHLAELVMRCIGIILEYGWARTIPLELGKQLLILLAFVAGGSPDQEQTIPEEVITEAYGALAALFRDLGLTPGGAAALVDTSTVPALGHCMTVMLEGITVGASAQVQLQALKALDAAWRSIKDIEALATFLPGTISALTKTLMPGTANRRSRKTLVNALSVLEHVLATILSDVRTRSIRKEDQSSTTLSAKSSDQIVFTKSWLKATTGQIKLALSNVLRLRKSDAPDVRKALHKFCLTILDECHDTLSDSGPLLVETSLMLGGSDEDEDFLHRKASLADLSVIHPDIGELVKITAYNWVASLPRVMQANDETAKYGALDQLQKASNLLKKMNFESSVLEGALGASLRDSISLTLSSSVSTIGLQETEFDLNSQSALTLASNNSLSTEFRPLILAEESQKRTRDSLMDLVGRLGTREAQITVAREMLEYVRGASGPSLVAAYWLSFQTLRAAADGNQDMDDFFDSALTLSGDQEDMNEELMAYSQSVLVDSDDGQYDWRMKAIALEVVADRAAHLKEQFRPELIDTLYPIAQLLGSPNDKLREHAITCLHAVSTSCGYTNASELVIDNVDYMVNAISLRLNTFDISPQTPQVLVMMLRLTGPSLLLYLDDVVGSIFAALDNFHGYQRLVDILFSVLDEIVKVGSKSDQLQISDVSTVESRGNQHTPLTVTEIIDLLQKNTQTSERPEPHEPFPRKPWKSAATLLDEAEARTEPPPSTTLPDEDGKEEEPPPPQELAPPPPTKTYQLLTSITSLSQHYLTSPSAHLRTKLLSLIATASPGLAGNQEKFLPLVNDIWPVVIPLIHDPSSYVCITALSTITTLAQICGDFLRTRITTEWKSIVILARAFKSQAKKEQGSNRGVYSEGSKKWEGMVALLCSCVRDVRVEDGMFDDVVEVLGDLLWERERVREALSGPNGNADAVWLACLGRGGGVEQVFNVPDMEGNNFVGVMA</sequence>
<proteinExistence type="predicted"/>
<dbReference type="InterPro" id="IPR057567">
    <property type="entry name" value="TPR_TTI1_C"/>
</dbReference>
<evidence type="ECO:0000313" key="4">
    <source>
        <dbReference type="EMBL" id="KAG9229213.1"/>
    </source>
</evidence>
<protein>
    <submittedName>
        <fullName evidence="4">TEL2-interacting protein 1</fullName>
    </submittedName>
</protein>
<dbReference type="InterPro" id="IPR016024">
    <property type="entry name" value="ARM-type_fold"/>
</dbReference>
<keyword evidence="5" id="KW-1185">Reference proteome</keyword>
<evidence type="ECO:0000259" key="2">
    <source>
        <dbReference type="Pfam" id="PF24173"/>
    </source>
</evidence>
<feature type="domain" description="TTI1 N-terminal TPR" evidence="2">
    <location>
        <begin position="13"/>
        <end position="346"/>
    </location>
</feature>
<dbReference type="PANTHER" id="PTHR18460:SF3">
    <property type="entry name" value="TELO2-INTERACTING PROTEIN 1 HOMOLOG"/>
    <property type="match status" value="1"/>
</dbReference>
<accession>A0A9P8C0C4</accession>
<dbReference type="Proteomes" id="UP000824998">
    <property type="component" value="Unassembled WGS sequence"/>
</dbReference>
<organism evidence="4 5">
    <name type="scientific">Amylocarpus encephaloides</name>
    <dbReference type="NCBI Taxonomy" id="45428"/>
    <lineage>
        <taxon>Eukaryota</taxon>
        <taxon>Fungi</taxon>
        <taxon>Dikarya</taxon>
        <taxon>Ascomycota</taxon>
        <taxon>Pezizomycotina</taxon>
        <taxon>Leotiomycetes</taxon>
        <taxon>Helotiales</taxon>
        <taxon>Helotiales incertae sedis</taxon>
        <taxon>Amylocarpus</taxon>
    </lineage>
</organism>
<feature type="compositionally biased region" description="Pro residues" evidence="1">
    <location>
        <begin position="814"/>
        <end position="825"/>
    </location>
</feature>
<dbReference type="GO" id="GO:0005737">
    <property type="term" value="C:cytoplasm"/>
    <property type="evidence" value="ECO:0007669"/>
    <property type="project" value="TreeGrafter"/>
</dbReference>
<dbReference type="InterPro" id="IPR057566">
    <property type="entry name" value="TPR_TTI1_N"/>
</dbReference>
<dbReference type="InterPro" id="IPR011989">
    <property type="entry name" value="ARM-like"/>
</dbReference>
<dbReference type="AlphaFoldDB" id="A0A9P8C0C4"/>
<dbReference type="Pfam" id="PF24181">
    <property type="entry name" value="TPR_TTI1_C"/>
    <property type="match status" value="1"/>
</dbReference>
<dbReference type="EMBL" id="MU251800">
    <property type="protein sequence ID" value="KAG9229213.1"/>
    <property type="molecule type" value="Genomic_DNA"/>
</dbReference>
<feature type="domain" description="TTI1 C-terminal TPR" evidence="3">
    <location>
        <begin position="805"/>
        <end position="979"/>
    </location>
</feature>
<evidence type="ECO:0000313" key="5">
    <source>
        <dbReference type="Proteomes" id="UP000824998"/>
    </source>
</evidence>
<dbReference type="OrthoDB" id="49511at2759"/>
<dbReference type="InterPro" id="IPR016441">
    <property type="entry name" value="Tti1"/>
</dbReference>
<comment type="caution">
    <text evidence="4">The sequence shown here is derived from an EMBL/GenBank/DDBJ whole genome shotgun (WGS) entry which is preliminary data.</text>
</comment>
<dbReference type="SUPFAM" id="SSF48371">
    <property type="entry name" value="ARM repeat"/>
    <property type="match status" value="1"/>
</dbReference>
<dbReference type="Pfam" id="PF24173">
    <property type="entry name" value="TPR_TTI1_N"/>
    <property type="match status" value="1"/>
</dbReference>
<dbReference type="PIRSF" id="PIRSF005250">
    <property type="entry name" value="UCP005250"/>
    <property type="match status" value="1"/>
</dbReference>
<dbReference type="PANTHER" id="PTHR18460">
    <property type="entry name" value="TEL2 INTERACTING PROTEIN 1 TTI1 FAMILY MEMBER"/>
    <property type="match status" value="1"/>
</dbReference>
<reference evidence="4" key="1">
    <citation type="journal article" date="2021" name="IMA Fungus">
        <title>Genomic characterization of three marine fungi, including Emericellopsis atlantica sp. nov. with signatures of a generalist lifestyle and marine biomass degradation.</title>
        <authorList>
            <person name="Hagestad O.C."/>
            <person name="Hou L."/>
            <person name="Andersen J.H."/>
            <person name="Hansen E.H."/>
            <person name="Altermark B."/>
            <person name="Li C."/>
            <person name="Kuhnert E."/>
            <person name="Cox R.J."/>
            <person name="Crous P.W."/>
            <person name="Spatafora J.W."/>
            <person name="Lail K."/>
            <person name="Amirebrahimi M."/>
            <person name="Lipzen A."/>
            <person name="Pangilinan J."/>
            <person name="Andreopoulos W."/>
            <person name="Hayes R.D."/>
            <person name="Ng V."/>
            <person name="Grigoriev I.V."/>
            <person name="Jackson S.A."/>
            <person name="Sutton T.D.S."/>
            <person name="Dobson A.D.W."/>
            <person name="Rama T."/>
        </authorList>
    </citation>
    <scope>NUCLEOTIDE SEQUENCE</scope>
    <source>
        <strain evidence="4">TRa018bII</strain>
    </source>
</reference>